<dbReference type="InterPro" id="IPR006860">
    <property type="entry name" value="FecR"/>
</dbReference>
<evidence type="ECO:0000313" key="4">
    <source>
        <dbReference type="EMBL" id="GAE16188.1"/>
    </source>
</evidence>
<keyword evidence="1" id="KW-0472">Membrane</keyword>
<dbReference type="InterPro" id="IPR032508">
    <property type="entry name" value="FecR_C"/>
</dbReference>
<name>W4P9W4_9BACE</name>
<dbReference type="Pfam" id="PF04773">
    <property type="entry name" value="FecR"/>
    <property type="match status" value="1"/>
</dbReference>
<evidence type="ECO:0000313" key="5">
    <source>
        <dbReference type="Proteomes" id="UP000018861"/>
    </source>
</evidence>
<evidence type="ECO:0000259" key="3">
    <source>
        <dbReference type="Pfam" id="PF16344"/>
    </source>
</evidence>
<feature type="domain" description="Protein FecR C-terminal" evidence="3">
    <location>
        <begin position="255"/>
        <end position="323"/>
    </location>
</feature>
<dbReference type="Gene3D" id="2.60.120.1440">
    <property type="match status" value="1"/>
</dbReference>
<feature type="domain" description="FecR protein" evidence="2">
    <location>
        <begin position="114"/>
        <end position="209"/>
    </location>
</feature>
<sequence length="325" mass="37050">MNDKQRFFLDDTLTVNQLKELRKEVDSTPDEILGQRMWDQWSSEEAVSGVVEYKRLTKIWQLIEKQISVEKSFSWHKAWRYAQVAAVIMLPILFFSTYYLYRENAAFSTKKTIVSTSCGERASITLPDGSKVTLNENTSLAYDSKSFNKSVRKIEFEGEAYFNVAKDSEHPFTIGAEGLEVYVLGTKFNLNARNESLISELILEEGSVRLSALKKAKSVMLSPQQKATLDKATGDITVTETENALDDAKAWKRKELIFRNVPLYQVLKSIEKHYDVTCNISSDINVNDRFTGIIPANNINDVLQVIETSYHCSTTLKDNHVEICR</sequence>
<dbReference type="PANTHER" id="PTHR30273">
    <property type="entry name" value="PERIPLASMIC SIGNAL SENSOR AND SIGMA FACTOR ACTIVATOR FECR-RELATED"/>
    <property type="match status" value="1"/>
</dbReference>
<evidence type="ECO:0000259" key="2">
    <source>
        <dbReference type="Pfam" id="PF04773"/>
    </source>
</evidence>
<protein>
    <submittedName>
        <fullName evidence="4">Phosphoribosylformylglycinamidine synthase</fullName>
    </submittedName>
</protein>
<dbReference type="Pfam" id="PF16344">
    <property type="entry name" value="FecR_C"/>
    <property type="match status" value="1"/>
</dbReference>
<dbReference type="GO" id="GO:0016989">
    <property type="term" value="F:sigma factor antagonist activity"/>
    <property type="evidence" value="ECO:0007669"/>
    <property type="project" value="TreeGrafter"/>
</dbReference>
<keyword evidence="1" id="KW-1133">Transmembrane helix</keyword>
<keyword evidence="1" id="KW-0812">Transmembrane</keyword>
<reference evidence="4 5" key="1">
    <citation type="journal article" date="2014" name="Genome Announc.">
        <title>Draft Genome Sequences of Three Strains of Bacteroides pyogenes Isolated from a Cat and Swine.</title>
        <authorList>
            <person name="Sakamoto M."/>
            <person name="Oshima K."/>
            <person name="Suda W."/>
            <person name="Kitamura K."/>
            <person name="Iida T."/>
            <person name="Hattori M."/>
            <person name="Ohkuma M."/>
        </authorList>
    </citation>
    <scope>NUCLEOTIDE SEQUENCE [LARGE SCALE GENOMIC DNA]</scope>
    <source>
        <strain evidence="4 5">JCM 6292</strain>
    </source>
</reference>
<dbReference type="AlphaFoldDB" id="W4P9W4"/>
<evidence type="ECO:0000256" key="1">
    <source>
        <dbReference type="SAM" id="Phobius"/>
    </source>
</evidence>
<comment type="caution">
    <text evidence="4">The sequence shown here is derived from an EMBL/GenBank/DDBJ whole genome shotgun (WGS) entry which is preliminary data.</text>
</comment>
<dbReference type="EMBL" id="BAIQ01000029">
    <property type="protein sequence ID" value="GAE16188.1"/>
    <property type="molecule type" value="Genomic_DNA"/>
</dbReference>
<dbReference type="PANTHER" id="PTHR30273:SF2">
    <property type="entry name" value="PROTEIN FECR"/>
    <property type="match status" value="1"/>
</dbReference>
<dbReference type="PIRSF" id="PIRSF018266">
    <property type="entry name" value="FecR"/>
    <property type="match status" value="1"/>
</dbReference>
<dbReference type="InterPro" id="IPR012373">
    <property type="entry name" value="Ferrdict_sens_TM"/>
</dbReference>
<dbReference type="Proteomes" id="UP000018861">
    <property type="component" value="Unassembled WGS sequence"/>
</dbReference>
<proteinExistence type="predicted"/>
<organism evidence="4 5">
    <name type="scientific">Bacteroides pyogenes JCM 6292</name>
    <dbReference type="NCBI Taxonomy" id="1235809"/>
    <lineage>
        <taxon>Bacteria</taxon>
        <taxon>Pseudomonadati</taxon>
        <taxon>Bacteroidota</taxon>
        <taxon>Bacteroidia</taxon>
        <taxon>Bacteroidales</taxon>
        <taxon>Bacteroidaceae</taxon>
        <taxon>Bacteroides</taxon>
    </lineage>
</organism>
<feature type="transmembrane region" description="Helical" evidence="1">
    <location>
        <begin position="81"/>
        <end position="101"/>
    </location>
</feature>
<dbReference type="Gene3D" id="3.55.50.30">
    <property type="match status" value="1"/>
</dbReference>
<accession>W4P9W4</accession>
<gene>
    <name evidence="4" type="ORF">JCM6292_2584</name>
</gene>